<feature type="compositionally biased region" description="Polar residues" evidence="1">
    <location>
        <begin position="26"/>
        <end position="37"/>
    </location>
</feature>
<dbReference type="Proteomes" id="UP001642720">
    <property type="component" value="Unassembled WGS sequence"/>
</dbReference>
<dbReference type="EMBL" id="PPTA01000004">
    <property type="protein sequence ID" value="TFB03930.1"/>
    <property type="molecule type" value="Genomic_DNA"/>
</dbReference>
<keyword evidence="3" id="KW-1185">Reference proteome</keyword>
<name>A0ABY2H934_9HYPO</name>
<proteinExistence type="predicted"/>
<evidence type="ECO:0000256" key="1">
    <source>
        <dbReference type="SAM" id="MobiDB-lite"/>
    </source>
</evidence>
<evidence type="ECO:0008006" key="4">
    <source>
        <dbReference type="Google" id="ProtNLM"/>
    </source>
</evidence>
<sequence>MERPPGHVMTPFRQPWEGKGGGAAGWTTSAREAVSQTPREKHKGEQTTAFEDDAIDRQPVSAQLQSKRRAVAADQLHR</sequence>
<evidence type="ECO:0000313" key="3">
    <source>
        <dbReference type="Proteomes" id="UP001642720"/>
    </source>
</evidence>
<dbReference type="GeneID" id="300575454"/>
<dbReference type="RefSeq" id="XP_073560131.1">
    <property type="nucleotide sequence ID" value="XM_073701004.1"/>
</dbReference>
<organism evidence="2 3">
    <name type="scientific">Trichoderma ghanense</name>
    <dbReference type="NCBI Taxonomy" id="65468"/>
    <lineage>
        <taxon>Eukaryota</taxon>
        <taxon>Fungi</taxon>
        <taxon>Dikarya</taxon>
        <taxon>Ascomycota</taxon>
        <taxon>Pezizomycotina</taxon>
        <taxon>Sordariomycetes</taxon>
        <taxon>Hypocreomycetidae</taxon>
        <taxon>Hypocreales</taxon>
        <taxon>Hypocreaceae</taxon>
        <taxon>Trichoderma</taxon>
    </lineage>
</organism>
<comment type="caution">
    <text evidence="2">The sequence shown here is derived from an EMBL/GenBank/DDBJ whole genome shotgun (WGS) entry which is preliminary data.</text>
</comment>
<feature type="region of interest" description="Disordered" evidence="1">
    <location>
        <begin position="1"/>
        <end position="78"/>
    </location>
</feature>
<reference evidence="2 3" key="1">
    <citation type="submission" date="2018-01" db="EMBL/GenBank/DDBJ databases">
        <title>Genome characterization of the sugarcane-associated fungus Trichoderma ghanense CCMA-1212 and their application in lignocelulose bioconversion.</title>
        <authorList>
            <person name="Steindorff A.S."/>
            <person name="Mendes T.D."/>
            <person name="Vilela E.S.D."/>
            <person name="Rodrigues D.S."/>
            <person name="Formighieri E.F."/>
            <person name="Melo I.S."/>
            <person name="Favaro L.C.L."/>
        </authorList>
    </citation>
    <scope>NUCLEOTIDE SEQUENCE [LARGE SCALE GENOMIC DNA]</scope>
    <source>
        <strain evidence="2 3">CCMA-1212</strain>
    </source>
</reference>
<evidence type="ECO:0000313" key="2">
    <source>
        <dbReference type="EMBL" id="TFB03930.1"/>
    </source>
</evidence>
<accession>A0ABY2H934</accession>
<protein>
    <recommendedName>
        <fullName evidence="4">RIN4 pathogenic type III effector avirulence factor Avr cleavage site domain-containing protein</fullName>
    </recommendedName>
</protein>
<gene>
    <name evidence="2" type="ORF">CCMA1212_003664</name>
</gene>